<protein>
    <submittedName>
        <fullName evidence="1">Uncharacterized protein</fullName>
    </submittedName>
</protein>
<sequence length="118" mass="12073">MATAIPPASPQSPTGSLATAVNTAMERLAVRGTWGAPGVPCTAHALGMGSAGAPRHSSIAHFTARISDSEMCDGYYCTRCTSALLPALLRASSNEDVTFPLGQWTVTLLPSAGPAEKS</sequence>
<dbReference type="Proteomes" id="UP001066276">
    <property type="component" value="Chromosome 6"/>
</dbReference>
<gene>
    <name evidence="1" type="ORF">NDU88_011585</name>
</gene>
<keyword evidence="2" id="KW-1185">Reference proteome</keyword>
<comment type="caution">
    <text evidence="1">The sequence shown here is derived from an EMBL/GenBank/DDBJ whole genome shotgun (WGS) entry which is preliminary data.</text>
</comment>
<reference evidence="1" key="1">
    <citation type="journal article" date="2022" name="bioRxiv">
        <title>Sequencing and chromosome-scale assembly of the giantPleurodeles waltlgenome.</title>
        <authorList>
            <person name="Brown T."/>
            <person name="Elewa A."/>
            <person name="Iarovenko S."/>
            <person name="Subramanian E."/>
            <person name="Araus A.J."/>
            <person name="Petzold A."/>
            <person name="Susuki M."/>
            <person name="Suzuki K.-i.T."/>
            <person name="Hayashi T."/>
            <person name="Toyoda A."/>
            <person name="Oliveira C."/>
            <person name="Osipova E."/>
            <person name="Leigh N.D."/>
            <person name="Simon A."/>
            <person name="Yun M.H."/>
        </authorList>
    </citation>
    <scope>NUCLEOTIDE SEQUENCE</scope>
    <source>
        <strain evidence="1">20211129_DDA</strain>
        <tissue evidence="1">Liver</tissue>
    </source>
</reference>
<organism evidence="1 2">
    <name type="scientific">Pleurodeles waltl</name>
    <name type="common">Iberian ribbed newt</name>
    <dbReference type="NCBI Taxonomy" id="8319"/>
    <lineage>
        <taxon>Eukaryota</taxon>
        <taxon>Metazoa</taxon>
        <taxon>Chordata</taxon>
        <taxon>Craniata</taxon>
        <taxon>Vertebrata</taxon>
        <taxon>Euteleostomi</taxon>
        <taxon>Amphibia</taxon>
        <taxon>Batrachia</taxon>
        <taxon>Caudata</taxon>
        <taxon>Salamandroidea</taxon>
        <taxon>Salamandridae</taxon>
        <taxon>Pleurodelinae</taxon>
        <taxon>Pleurodeles</taxon>
    </lineage>
</organism>
<dbReference type="AlphaFoldDB" id="A0AAV7R3S8"/>
<proteinExistence type="predicted"/>
<accession>A0AAV7R3S8</accession>
<dbReference type="EMBL" id="JANPWB010000010">
    <property type="protein sequence ID" value="KAJ1145295.1"/>
    <property type="molecule type" value="Genomic_DNA"/>
</dbReference>
<evidence type="ECO:0000313" key="2">
    <source>
        <dbReference type="Proteomes" id="UP001066276"/>
    </source>
</evidence>
<evidence type="ECO:0000313" key="1">
    <source>
        <dbReference type="EMBL" id="KAJ1145295.1"/>
    </source>
</evidence>
<name>A0AAV7R3S8_PLEWA</name>